<accession>A0A061AXZ0</accession>
<feature type="region of interest" description="Disordered" evidence="1">
    <location>
        <begin position="314"/>
        <end position="347"/>
    </location>
</feature>
<dbReference type="OrthoDB" id="2529777at2759"/>
<name>A0A061AXZ0_RHOTO</name>
<feature type="transmembrane region" description="Helical" evidence="2">
    <location>
        <begin position="447"/>
        <end position="467"/>
    </location>
</feature>
<feature type="compositionally biased region" description="Low complexity" evidence="1">
    <location>
        <begin position="59"/>
        <end position="73"/>
    </location>
</feature>
<feature type="transmembrane region" description="Helical" evidence="2">
    <location>
        <begin position="382"/>
        <end position="403"/>
    </location>
</feature>
<evidence type="ECO:0000313" key="3">
    <source>
        <dbReference type="EMBL" id="CDR42080.1"/>
    </source>
</evidence>
<feature type="transmembrane region" description="Helical" evidence="2">
    <location>
        <begin position="95"/>
        <end position="119"/>
    </location>
</feature>
<feature type="compositionally biased region" description="Basic and acidic residues" evidence="1">
    <location>
        <begin position="328"/>
        <end position="340"/>
    </location>
</feature>
<gene>
    <name evidence="3" type="ORF">RHTO0S_06e09560g</name>
</gene>
<reference evidence="3" key="1">
    <citation type="journal article" date="2014" name="Genome Announc.">
        <title>Draft genome sequence of Rhodosporidium toruloides CECT1137, an oleaginous yeast of biotechnological interest.</title>
        <authorList>
            <person name="Morin N."/>
            <person name="Calcas X."/>
            <person name="Devillers H."/>
            <person name="Durrens P."/>
            <person name="Sherman D.J."/>
            <person name="Nicaud J.-M."/>
            <person name="Neuveglise C."/>
        </authorList>
    </citation>
    <scope>NUCLEOTIDE SEQUENCE</scope>
    <source>
        <strain evidence="3">CECT1137</strain>
    </source>
</reference>
<dbReference type="AlphaFoldDB" id="A0A061AXZ0"/>
<evidence type="ECO:0000256" key="2">
    <source>
        <dbReference type="SAM" id="Phobius"/>
    </source>
</evidence>
<dbReference type="EMBL" id="LK052941">
    <property type="protein sequence ID" value="CDR42080.1"/>
    <property type="molecule type" value="Genomic_DNA"/>
</dbReference>
<feature type="transmembrane region" description="Helical" evidence="2">
    <location>
        <begin position="415"/>
        <end position="435"/>
    </location>
</feature>
<proteinExistence type="predicted"/>
<protein>
    <submittedName>
        <fullName evidence="3">RHTO0S06e09560g1_1</fullName>
    </submittedName>
</protein>
<keyword evidence="2" id="KW-0472">Membrane</keyword>
<sequence length="468" mass="52302">MPAPAPSRPQDERTSLLARPPQDRPLNPRAASFRLHYGTHESSEHQAGQPNAHRPSPPSRTRSPSLLSHDSALSSASASSSSSAYSLPSLPRIEFAHLLLLTLTLLLLCVLPFVLLWLYKRRVEWDPFGLGVGAWLAAEMGREVVFEVFTSTSDVELEDGGPADEAHCPPLPEQTLALPTIAHSLLQELLRLFALHLVVRLLPPFPPSPSPSPSLRPPPTYPPSLPPLDPLFFSALWFALGWSATEIVWSSRRLWRQLELYREVLGQDGGGEEEVLRGVPRVQGEEEEEEAGREEWRFGRRCMDVADGLPEHLIHRHSSSDNGGDDDDGRHRHDDERDGGFGEDEDDMDDEVFRLRMREVQREELEAQLGVPLYEVPVGVIFIWRLDSILLSLVFTLLLSLPFRLTPPTLITFSLWPTFLIVSSTHALLAWLWLAKVRRMGIPSISYASLVVLVGLLFGTLGAWGVLQ</sequence>
<organism evidence="3">
    <name type="scientific">Rhodotorula toruloides</name>
    <name type="common">Yeast</name>
    <name type="synonym">Rhodosporidium toruloides</name>
    <dbReference type="NCBI Taxonomy" id="5286"/>
    <lineage>
        <taxon>Eukaryota</taxon>
        <taxon>Fungi</taxon>
        <taxon>Dikarya</taxon>
        <taxon>Basidiomycota</taxon>
        <taxon>Pucciniomycotina</taxon>
        <taxon>Microbotryomycetes</taxon>
        <taxon>Sporidiobolales</taxon>
        <taxon>Sporidiobolaceae</taxon>
        <taxon>Rhodotorula</taxon>
    </lineage>
</organism>
<evidence type="ECO:0000256" key="1">
    <source>
        <dbReference type="SAM" id="MobiDB-lite"/>
    </source>
</evidence>
<keyword evidence="2" id="KW-1133">Transmembrane helix</keyword>
<keyword evidence="2" id="KW-0812">Transmembrane</keyword>
<feature type="region of interest" description="Disordered" evidence="1">
    <location>
        <begin position="1"/>
        <end position="73"/>
    </location>
</feature>